<protein>
    <submittedName>
        <fullName evidence="3">PEGA domain-containing protein</fullName>
    </submittedName>
</protein>
<organism evidence="3 4">
    <name type="scientific">Velocimicrobium porci</name>
    <dbReference type="NCBI Taxonomy" id="2606634"/>
    <lineage>
        <taxon>Bacteria</taxon>
        <taxon>Bacillati</taxon>
        <taxon>Bacillota</taxon>
        <taxon>Clostridia</taxon>
        <taxon>Lachnospirales</taxon>
        <taxon>Lachnospiraceae</taxon>
        <taxon>Velocimicrobium</taxon>
    </lineage>
</organism>
<dbReference type="InterPro" id="IPR013229">
    <property type="entry name" value="PEGA"/>
</dbReference>
<accession>A0A6L5XYF8</accession>
<dbReference type="Pfam" id="PF08308">
    <property type="entry name" value="PEGA"/>
    <property type="match status" value="1"/>
</dbReference>
<name>A0A6L5XYF8_9FIRM</name>
<feature type="region of interest" description="Disordered" evidence="1">
    <location>
        <begin position="356"/>
        <end position="428"/>
    </location>
</feature>
<comment type="caution">
    <text evidence="3">The sequence shown here is derived from an EMBL/GenBank/DDBJ whole genome shotgun (WGS) entry which is preliminary data.</text>
</comment>
<dbReference type="PANTHER" id="PTHR36194">
    <property type="entry name" value="S-LAYER-LIKE PROTEIN"/>
    <property type="match status" value="1"/>
</dbReference>
<evidence type="ECO:0000259" key="2">
    <source>
        <dbReference type="Pfam" id="PF08308"/>
    </source>
</evidence>
<keyword evidence="4" id="KW-1185">Reference proteome</keyword>
<gene>
    <name evidence="3" type="ORF">FYJ58_05165</name>
</gene>
<feature type="compositionally biased region" description="Basic and acidic residues" evidence="1">
    <location>
        <begin position="392"/>
        <end position="405"/>
    </location>
</feature>
<dbReference type="Proteomes" id="UP000482209">
    <property type="component" value="Unassembled WGS sequence"/>
</dbReference>
<evidence type="ECO:0000313" key="4">
    <source>
        <dbReference type="Proteomes" id="UP000482209"/>
    </source>
</evidence>
<feature type="compositionally biased region" description="Low complexity" evidence="1">
    <location>
        <begin position="361"/>
        <end position="391"/>
    </location>
</feature>
<proteinExistence type="predicted"/>
<dbReference type="PANTHER" id="PTHR36194:SF1">
    <property type="entry name" value="S-LAYER-LIKE PROTEIN"/>
    <property type="match status" value="1"/>
</dbReference>
<dbReference type="EMBL" id="VUMT01000005">
    <property type="protein sequence ID" value="MSS63268.1"/>
    <property type="molecule type" value="Genomic_DNA"/>
</dbReference>
<feature type="domain" description="PEGA" evidence="2">
    <location>
        <begin position="434"/>
        <end position="484"/>
    </location>
</feature>
<evidence type="ECO:0000313" key="3">
    <source>
        <dbReference type="EMBL" id="MSS63268.1"/>
    </source>
</evidence>
<sequence>MIKRGRFMYNTQERKGKRLFCQLGILFIIVICITGCQKSRGSKKVVNPSSLSTAQNIGKENPYDTTSTGVIKEIDLERNNITIFDIDKKRDITFLYSSATDIKDRYEKRLTMDQMEIGQIVDAYYYNTSKKMTLMNINKDSWDYSNVDRYTMEKTNRIIRLGEKNYQYDENLIISSGTELIDSIDLNQKDQLLVRGIGSKVYSICVTKGHGYIRLKNYNDFIGGTVEVGYGIIVPIVDNMLIVAREGAYCVRLENGDLKAEKNITLLRDEEITLDMAQYHKKEPKVGYVNFQIDPKGADLYINGKLKEYEDPVKLNYGKYEIKVTMTGYEDYEGILTIGGSTSTIIISLAEGSAKVKDNKSSSNSGTSASSGSSNNNSSGNHSDSNNNSSGEDSKNDSEHSTSIEDKDDSSSDNSSQSGTKKTDNAHKITIDAPKGAEVYLNGTLKGTVPVSFKKEIGTHTITLSQTGYTTRSYTVDVVDDGEDVILNFPEMTKTQ</sequence>
<reference evidence="3 4" key="1">
    <citation type="submission" date="2019-08" db="EMBL/GenBank/DDBJ databases">
        <title>In-depth cultivation of the pig gut microbiome towards novel bacterial diversity and tailored functional studies.</title>
        <authorList>
            <person name="Wylensek D."/>
            <person name="Hitch T.C.A."/>
            <person name="Clavel T."/>
        </authorList>
    </citation>
    <scope>NUCLEOTIDE SEQUENCE [LARGE SCALE GENOMIC DNA]</scope>
    <source>
        <strain evidence="3 4">WCA-693-APC-MOT-I</strain>
    </source>
</reference>
<dbReference type="AlphaFoldDB" id="A0A6L5XYF8"/>
<evidence type="ECO:0000256" key="1">
    <source>
        <dbReference type="SAM" id="MobiDB-lite"/>
    </source>
</evidence>